<dbReference type="VEuPathDB" id="TriTrypDB:TcG_04557"/>
<evidence type="ECO:0000313" key="2">
    <source>
        <dbReference type="EMBL" id="PWV00901.1"/>
    </source>
</evidence>
<dbReference type="VEuPathDB" id="TriTrypDB:TCDM_03137"/>
<evidence type="ECO:0000313" key="3">
    <source>
        <dbReference type="Proteomes" id="UP000246078"/>
    </source>
</evidence>
<dbReference type="VEuPathDB" id="TriTrypDB:TcCLB.508277.290"/>
<organism evidence="2 3">
    <name type="scientific">Trypanosoma cruzi</name>
    <dbReference type="NCBI Taxonomy" id="5693"/>
    <lineage>
        <taxon>Eukaryota</taxon>
        <taxon>Discoba</taxon>
        <taxon>Euglenozoa</taxon>
        <taxon>Kinetoplastea</taxon>
        <taxon>Metakinetoplastina</taxon>
        <taxon>Trypanosomatida</taxon>
        <taxon>Trypanosomatidae</taxon>
        <taxon>Trypanosoma</taxon>
        <taxon>Schizotrypanum</taxon>
    </lineage>
</organism>
<gene>
    <name evidence="2" type="ORF">C3747_204g49</name>
</gene>
<dbReference type="PANTHER" id="PTHR16110">
    <property type="entry name" value="TBC1 DOMAIN FAMILY MEMBER 19"/>
    <property type="match status" value="1"/>
</dbReference>
<proteinExistence type="predicted"/>
<dbReference type="InterPro" id="IPR000195">
    <property type="entry name" value="Rab-GAP-TBC_dom"/>
</dbReference>
<dbReference type="Gene3D" id="1.10.472.80">
    <property type="entry name" value="Ypt/Rab-GAP domain of gyp1p, domain 3"/>
    <property type="match status" value="1"/>
</dbReference>
<feature type="domain" description="Rab-GAP TBC" evidence="1">
    <location>
        <begin position="32"/>
        <end position="124"/>
    </location>
</feature>
<accession>A0A2V2VXA8</accession>
<comment type="caution">
    <text evidence="2">The sequence shown here is derived from an EMBL/GenBank/DDBJ whole genome shotgun (WGS) entry which is preliminary data.</text>
</comment>
<dbReference type="VEuPathDB" id="TriTrypDB:TCSYLVIO_007040"/>
<dbReference type="VEuPathDB" id="TriTrypDB:ECC02_004715"/>
<dbReference type="InterPro" id="IPR042507">
    <property type="entry name" value="TBC1D19"/>
</dbReference>
<dbReference type="PANTHER" id="PTHR16110:SF1">
    <property type="entry name" value="TBC1 DOMAIN FAMILY MEMBER 19"/>
    <property type="match status" value="1"/>
</dbReference>
<reference evidence="2 3" key="1">
    <citation type="journal article" date="2018" name="Microb. Genom.">
        <title>Expanding an expanded genome: long-read sequencing of Trypanosoma cruzi.</title>
        <authorList>
            <person name="Berna L."/>
            <person name="Rodriguez M."/>
            <person name="Chiribao M.L."/>
            <person name="Parodi-Talice A."/>
            <person name="Pita S."/>
            <person name="Rijo G."/>
            <person name="Alvarez-Valin F."/>
            <person name="Robello C."/>
        </authorList>
    </citation>
    <scope>NUCLEOTIDE SEQUENCE [LARGE SCALE GENOMIC DNA]</scope>
    <source>
        <strain evidence="2 3">TCC</strain>
    </source>
</reference>
<dbReference type="VEuPathDB" id="TriTrypDB:TcCLB.504091.10"/>
<dbReference type="SUPFAM" id="SSF47923">
    <property type="entry name" value="Ypt/Rab-GAP domain of gyp1p"/>
    <property type="match status" value="1"/>
</dbReference>
<evidence type="ECO:0000259" key="1">
    <source>
        <dbReference type="Pfam" id="PF00566"/>
    </source>
</evidence>
<dbReference type="EMBL" id="PRFC01000204">
    <property type="protein sequence ID" value="PWV00901.1"/>
    <property type="molecule type" value="Genomic_DNA"/>
</dbReference>
<dbReference type="VEuPathDB" id="TriTrypDB:Tc_MARK_5789"/>
<dbReference type="Proteomes" id="UP000246078">
    <property type="component" value="Unassembled WGS sequence"/>
</dbReference>
<dbReference type="VEuPathDB" id="TriTrypDB:TcCL_Unassigned06697"/>
<dbReference type="Pfam" id="PF00566">
    <property type="entry name" value="RabGAP-TBC"/>
    <property type="match status" value="1"/>
</dbReference>
<dbReference type="VEuPathDB" id="TriTrypDB:C4B63_26g222"/>
<dbReference type="VEuPathDB" id="TriTrypDB:BCY84_02081"/>
<dbReference type="AlphaFoldDB" id="A0A2V2VXA8"/>
<sequence length="196" mass="22525">MRKLGHAAKATALGFFPRFVAFHYLSHRVCYITGDTVEQYELVSSLFGQLWGRIQGPTPELAQCCWIFEALIARFAAPACLHATRTLGLPPLRLAIQWMITAFVEVLEPAELLAFWDLILSYHIEEIFAGRTSLSVHIREGVESGVEKKKKEMEERKRRCLPLHLLPCGFCLCWRQVSLFTALHWLNAVRQRKRCL</sequence>
<dbReference type="VEuPathDB" id="TriTrypDB:TcBrA4_0119230"/>
<dbReference type="VEuPathDB" id="TriTrypDB:C3747_204g49"/>
<dbReference type="InterPro" id="IPR035969">
    <property type="entry name" value="Rab-GAP_TBC_sf"/>
</dbReference>
<protein>
    <recommendedName>
        <fullName evidence="1">Rab-GAP TBC domain-containing protein</fullName>
    </recommendedName>
</protein>
<name>A0A2V2VXA8_TRYCR</name>